<comment type="function">
    <text evidence="6">May be involved in the transport of PQQ or its precursor to the periplasm.</text>
</comment>
<dbReference type="Pfam" id="PF12706">
    <property type="entry name" value="Lactamase_B_2"/>
    <property type="match status" value="1"/>
</dbReference>
<dbReference type="Proteomes" id="UP001595721">
    <property type="component" value="Unassembled WGS sequence"/>
</dbReference>
<evidence type="ECO:0000256" key="4">
    <source>
        <dbReference type="ARBA" id="ARBA00022448"/>
    </source>
</evidence>
<comment type="similarity">
    <text evidence="2 6">Belongs to the PqqB family.</text>
</comment>
<keyword evidence="4 6" id="KW-0813">Transport</keyword>
<reference evidence="9" key="1">
    <citation type="journal article" date="2019" name="Int. J. Syst. Evol. Microbiol.">
        <title>The Global Catalogue of Microorganisms (GCM) 10K type strain sequencing project: providing services to taxonomists for standard genome sequencing and annotation.</title>
        <authorList>
            <consortium name="The Broad Institute Genomics Platform"/>
            <consortium name="The Broad Institute Genome Sequencing Center for Infectious Disease"/>
            <person name="Wu L."/>
            <person name="Ma J."/>
        </authorList>
    </citation>
    <scope>NUCLEOTIDE SEQUENCE [LARGE SCALE GENOMIC DNA]</scope>
    <source>
        <strain evidence="9">KCTC 42899</strain>
    </source>
</reference>
<evidence type="ECO:0000256" key="6">
    <source>
        <dbReference type="HAMAP-Rule" id="MF_00653"/>
    </source>
</evidence>
<dbReference type="InterPro" id="IPR036866">
    <property type="entry name" value="RibonucZ/Hydroxyglut_hydro"/>
</dbReference>
<keyword evidence="9" id="KW-1185">Reference proteome</keyword>
<gene>
    <name evidence="6 8" type="primary">pqqB</name>
    <name evidence="8" type="ORF">ACFOMH_08050</name>
</gene>
<sequence>MFVKILGAAAGGGLPQWNCGCRNCVDARQGLIPAMSQSSVAVSVDGNEWLLLNASPDIRDQLRASGLHPPGLRGSPVSAVVLTNGDIDHIAGLLVLRESTPFAIHATLATLAILDQPVFGVLNPDLVRHRPIGLDRPFAPLPGLRVTAFAVPGKVALFLEQGGEVETDLIGEQTIGLRIEGGGRRLFYIPGCARVTPDLCDRIADADLLLFDGTVWSDDEMSRTGTGAKTGARMGHIAMSGPGGSIAALAGVPLGQRVFIHINNTNPVLQPAAAERAMIRAAGWHVAHDGMELAL</sequence>
<organism evidence="8 9">
    <name type="scientific">Paracoccus mangrovi</name>
    <dbReference type="NCBI Taxonomy" id="1715645"/>
    <lineage>
        <taxon>Bacteria</taxon>
        <taxon>Pseudomonadati</taxon>
        <taxon>Pseudomonadota</taxon>
        <taxon>Alphaproteobacteria</taxon>
        <taxon>Rhodobacterales</taxon>
        <taxon>Paracoccaceae</taxon>
        <taxon>Paracoccus</taxon>
    </lineage>
</organism>
<evidence type="ECO:0000259" key="7">
    <source>
        <dbReference type="Pfam" id="PF12706"/>
    </source>
</evidence>
<comment type="caution">
    <text evidence="8">The sequence shown here is derived from an EMBL/GenBank/DDBJ whole genome shotgun (WGS) entry which is preliminary data.</text>
</comment>
<name>A0ABV7R1A3_9RHOB</name>
<evidence type="ECO:0000256" key="5">
    <source>
        <dbReference type="ARBA" id="ARBA00022905"/>
    </source>
</evidence>
<accession>A0ABV7R1A3</accession>
<dbReference type="InterPro" id="IPR011842">
    <property type="entry name" value="PQQ_synth_PqqB"/>
</dbReference>
<evidence type="ECO:0000256" key="3">
    <source>
        <dbReference type="ARBA" id="ARBA00015084"/>
    </source>
</evidence>
<evidence type="ECO:0000256" key="2">
    <source>
        <dbReference type="ARBA" id="ARBA00008481"/>
    </source>
</evidence>
<dbReference type="InterPro" id="IPR001279">
    <property type="entry name" value="Metallo-B-lactamas"/>
</dbReference>
<comment type="pathway">
    <text evidence="1 6">Cofactor biosynthesis; pyrroloquinoline quinone biosynthesis.</text>
</comment>
<evidence type="ECO:0000256" key="1">
    <source>
        <dbReference type="ARBA" id="ARBA00004886"/>
    </source>
</evidence>
<dbReference type="Gene3D" id="3.60.15.10">
    <property type="entry name" value="Ribonuclease Z/Hydroxyacylglutathione hydrolase-like"/>
    <property type="match status" value="1"/>
</dbReference>
<feature type="domain" description="Metallo-beta-lactamase" evidence="7">
    <location>
        <begin position="49"/>
        <end position="262"/>
    </location>
</feature>
<dbReference type="EMBL" id="JBHRXJ010000004">
    <property type="protein sequence ID" value="MFC3528129.1"/>
    <property type="molecule type" value="Genomic_DNA"/>
</dbReference>
<dbReference type="RefSeq" id="WP_377743777.1">
    <property type="nucleotide sequence ID" value="NZ_JBHRXJ010000004.1"/>
</dbReference>
<evidence type="ECO:0000313" key="9">
    <source>
        <dbReference type="Proteomes" id="UP001595721"/>
    </source>
</evidence>
<dbReference type="SUPFAM" id="SSF56281">
    <property type="entry name" value="Metallo-hydrolase/oxidoreductase"/>
    <property type="match status" value="1"/>
</dbReference>
<dbReference type="HAMAP" id="MF_00653">
    <property type="entry name" value="PQQ_syn_PqqB"/>
    <property type="match status" value="1"/>
</dbReference>
<keyword evidence="5 6" id="KW-0884">PQQ biosynthesis</keyword>
<evidence type="ECO:0000313" key="8">
    <source>
        <dbReference type="EMBL" id="MFC3528129.1"/>
    </source>
</evidence>
<proteinExistence type="inferred from homology"/>
<dbReference type="NCBIfam" id="TIGR02108">
    <property type="entry name" value="PQQ_syn_pqqB"/>
    <property type="match status" value="1"/>
</dbReference>
<protein>
    <recommendedName>
        <fullName evidence="3 6">Coenzyme PQQ synthesis protein B</fullName>
    </recommendedName>
    <alternativeName>
        <fullName evidence="6">Pyrroloquinoline quinone biosynthesis protein B</fullName>
    </alternativeName>
</protein>